<evidence type="ECO:0000313" key="5">
    <source>
        <dbReference type="EMBL" id="KWA59346.1"/>
    </source>
</evidence>
<organism evidence="5">
    <name type="scientific">Burkholderia stagnalis</name>
    <dbReference type="NCBI Taxonomy" id="1503054"/>
    <lineage>
        <taxon>Bacteria</taxon>
        <taxon>Pseudomonadati</taxon>
        <taxon>Pseudomonadota</taxon>
        <taxon>Betaproteobacteria</taxon>
        <taxon>Burkholderiales</taxon>
        <taxon>Burkholderiaceae</taxon>
        <taxon>Burkholderia</taxon>
        <taxon>Burkholderia cepacia complex</taxon>
    </lineage>
</organism>
<dbReference type="GO" id="GO:0009396">
    <property type="term" value="P:folic acid-containing compound biosynthetic process"/>
    <property type="evidence" value="ECO:0007669"/>
    <property type="project" value="InterPro"/>
</dbReference>
<sequence length="514" mass="55708">MHADHQALSAAALAVPASAFRAEWRVIDACPDPLDVFDALFGESRNAFLLESSVVRDGFSRFSFVGDAHAPGAEAFRYDLATRRVEVDTDAGTSSGVVPNFFDFLADRIAVCRIDGADELPFGFDGGYVGYLGYELKAEAGSGCSHASDEPAAVFMFAGRLVAIDHAARRTYLLHLVPANADAARPGSSIEARLASDWLAAAERAVVRPAHAAPAAVAAPRRTRMSIEAVEAWIGKHARIRHPRASYIERIRDALKEIVDGETYEVCLTNTIEFVPDFDPLALYRVLRQCSPAPHAGFFRASDFHLLSASPERFISVNRDRRVEAKPIKGTRPRGATPDEDRRQINDLLGSEKDRAENLMIVDLLRNDLGRVCELSTVDVPRLFDVETYSHVHQLVSTISGTLKRGVSSVECVRAAFPGGSMTGAPKLRTMEIIDRLEAGPRGVYSGAFGWFGLSGACDLNIVIRSLAVLPGKARFGVGGALTALSDPEEEFVETMVKARNLIEAIESLKAVGA</sequence>
<proteinExistence type="predicted"/>
<dbReference type="PANTHER" id="PTHR11236:SF18">
    <property type="entry name" value="AMINODEOXYCHORISMATE SYNTHASE"/>
    <property type="match status" value="1"/>
</dbReference>
<dbReference type="SUPFAM" id="SSF56322">
    <property type="entry name" value="ADC synthase"/>
    <property type="match status" value="1"/>
</dbReference>
<dbReference type="EMBL" id="LPHB01000055">
    <property type="protein sequence ID" value="KWA59346.1"/>
    <property type="molecule type" value="Genomic_DNA"/>
</dbReference>
<dbReference type="Pfam" id="PF00425">
    <property type="entry name" value="Chorismate_bind"/>
    <property type="match status" value="1"/>
</dbReference>
<dbReference type="GO" id="GO:0000162">
    <property type="term" value="P:L-tryptophan biosynthetic process"/>
    <property type="evidence" value="ECO:0007669"/>
    <property type="project" value="TreeGrafter"/>
</dbReference>
<name>A0A106NQ43_9BURK</name>
<dbReference type="Pfam" id="PF04715">
    <property type="entry name" value="Anth_synt_I_N"/>
    <property type="match status" value="1"/>
</dbReference>
<dbReference type="Gene3D" id="3.60.120.10">
    <property type="entry name" value="Anthranilate synthase"/>
    <property type="match status" value="1"/>
</dbReference>
<dbReference type="EC" id="2.6.1.85" evidence="1"/>
<comment type="caution">
    <text evidence="5">The sequence shown here is derived from an EMBL/GenBank/DDBJ whole genome shotgun (WGS) entry which is preliminary data.</text>
</comment>
<evidence type="ECO:0000256" key="2">
    <source>
        <dbReference type="ARBA" id="ARBA00022679"/>
    </source>
</evidence>
<reference evidence="5 6" key="1">
    <citation type="submission" date="2015-11" db="EMBL/GenBank/DDBJ databases">
        <title>Expanding the genomic diversity of Burkholderia species for the development of highly accurate diagnostics.</title>
        <authorList>
            <person name="Sahl J."/>
            <person name="Keim P."/>
            <person name="Wagner D."/>
        </authorList>
    </citation>
    <scope>NUCLEOTIDE SEQUENCE [LARGE SCALE GENOMIC DNA]</scope>
    <source>
        <strain evidence="5 6">MSMB1960WGS</strain>
    </source>
</reference>
<accession>A0A106NQ43</accession>
<dbReference type="PRINTS" id="PR00095">
    <property type="entry name" value="ANTSNTHASEI"/>
</dbReference>
<dbReference type="AlphaFoldDB" id="A0A106NQ43"/>
<dbReference type="GO" id="GO:0008153">
    <property type="term" value="P:4-aminobenzoate biosynthetic process"/>
    <property type="evidence" value="ECO:0007669"/>
    <property type="project" value="TreeGrafter"/>
</dbReference>
<evidence type="ECO:0000313" key="6">
    <source>
        <dbReference type="Proteomes" id="UP000068603"/>
    </source>
</evidence>
<evidence type="ECO:0000256" key="1">
    <source>
        <dbReference type="ARBA" id="ARBA00013139"/>
    </source>
</evidence>
<gene>
    <name evidence="5" type="ORF">WT44_00930</name>
</gene>
<dbReference type="GO" id="GO:0005737">
    <property type="term" value="C:cytoplasm"/>
    <property type="evidence" value="ECO:0007669"/>
    <property type="project" value="TreeGrafter"/>
</dbReference>
<evidence type="ECO:0000259" key="3">
    <source>
        <dbReference type="Pfam" id="PF00425"/>
    </source>
</evidence>
<dbReference type="InterPro" id="IPR015890">
    <property type="entry name" value="Chorismate_C"/>
</dbReference>
<dbReference type="PANTHER" id="PTHR11236">
    <property type="entry name" value="AMINOBENZOATE/ANTHRANILATE SYNTHASE"/>
    <property type="match status" value="1"/>
</dbReference>
<dbReference type="InterPro" id="IPR005802">
    <property type="entry name" value="ADC_synth_comp_1"/>
</dbReference>
<dbReference type="RefSeq" id="WP_060149115.1">
    <property type="nucleotide sequence ID" value="NZ_LPGD01000044.1"/>
</dbReference>
<evidence type="ECO:0000259" key="4">
    <source>
        <dbReference type="Pfam" id="PF04715"/>
    </source>
</evidence>
<dbReference type="NCBIfam" id="TIGR00553">
    <property type="entry name" value="pabB"/>
    <property type="match status" value="1"/>
</dbReference>
<dbReference type="InterPro" id="IPR005801">
    <property type="entry name" value="ADC_synthase"/>
</dbReference>
<feature type="domain" description="Anthranilate synthase component I N-terminal" evidence="4">
    <location>
        <begin position="32"/>
        <end position="173"/>
    </location>
</feature>
<dbReference type="InterPro" id="IPR006805">
    <property type="entry name" value="Anth_synth_I_N"/>
</dbReference>
<keyword evidence="2" id="KW-0808">Transferase</keyword>
<dbReference type="InterPro" id="IPR019999">
    <property type="entry name" value="Anth_synth_I-like"/>
</dbReference>
<dbReference type="GO" id="GO:0046820">
    <property type="term" value="F:4-amino-4-deoxychorismate synthase activity"/>
    <property type="evidence" value="ECO:0007669"/>
    <property type="project" value="UniProtKB-EC"/>
</dbReference>
<dbReference type="Proteomes" id="UP000068603">
    <property type="component" value="Unassembled WGS sequence"/>
</dbReference>
<feature type="domain" description="Chorismate-utilising enzyme C-terminal" evidence="3">
    <location>
        <begin position="245"/>
        <end position="498"/>
    </location>
</feature>
<protein>
    <recommendedName>
        <fullName evidence="1">aminodeoxychorismate synthase</fullName>
        <ecNumber evidence="1">2.6.1.85</ecNumber>
    </recommendedName>
</protein>